<accession>A0A0E3S417</accession>
<dbReference type="KEGG" id="mls:MSLAZ_1710"/>
<dbReference type="EMBL" id="CP009515">
    <property type="protein sequence ID" value="AKB74971.1"/>
    <property type="molecule type" value="Genomic_DNA"/>
</dbReference>
<organism evidence="1 2">
    <name type="scientific">Methanosarcina lacustris Z-7289</name>
    <dbReference type="NCBI Taxonomy" id="1434111"/>
    <lineage>
        <taxon>Archaea</taxon>
        <taxon>Methanobacteriati</taxon>
        <taxon>Methanobacteriota</taxon>
        <taxon>Stenosarchaea group</taxon>
        <taxon>Methanomicrobia</taxon>
        <taxon>Methanosarcinales</taxon>
        <taxon>Methanosarcinaceae</taxon>
        <taxon>Methanosarcina</taxon>
    </lineage>
</organism>
<evidence type="ECO:0000313" key="2">
    <source>
        <dbReference type="Proteomes" id="UP000033072"/>
    </source>
</evidence>
<dbReference type="GeneID" id="24806478"/>
<dbReference type="OrthoDB" id="147986at2157"/>
<protein>
    <submittedName>
        <fullName evidence="1">Uncharacterized protein</fullName>
    </submittedName>
</protein>
<reference evidence="1 2" key="1">
    <citation type="submission" date="2014-07" db="EMBL/GenBank/DDBJ databases">
        <title>Methanogenic archaea and the global carbon cycle.</title>
        <authorList>
            <person name="Henriksen J.R."/>
            <person name="Luke J."/>
            <person name="Reinhart S."/>
            <person name="Benedict M.N."/>
            <person name="Youngblut N.D."/>
            <person name="Metcalf M.E."/>
            <person name="Whitaker R.J."/>
            <person name="Metcalf W.W."/>
        </authorList>
    </citation>
    <scope>NUCLEOTIDE SEQUENCE [LARGE SCALE GENOMIC DNA]</scope>
    <source>
        <strain evidence="1 2">Z-7289</strain>
    </source>
</reference>
<name>A0A0E3S417_9EURY</name>
<evidence type="ECO:0000313" key="1">
    <source>
        <dbReference type="EMBL" id="AKB74971.1"/>
    </source>
</evidence>
<proteinExistence type="predicted"/>
<dbReference type="AlphaFoldDB" id="A0A0E3S417"/>
<dbReference type="HOGENOM" id="CLU_1249731_0_0_2"/>
<gene>
    <name evidence="1" type="ORF">MSLAZ_1710</name>
</gene>
<sequence>MIGLHAEIEIKSLIPLSGTHLRCACLCANRCKEIEQEFIDENTTIDENDLCQEDIAYATGAVISSIAFLESSINEFFQDFFHDFDNLKVNKLDSLMNLKQTWDENNETILWYKLDKKYEITYKEILGKTSYKNSKTYDRFKNLIYLRNLLVHFKAKWQTTDPKEDNQYRIKHLRKQFKENTFMEKTGNSYFPKKCLGAGCAEWSIIVSTEFLAMFSNELSCYDIDLQLRTNVNKILQQYSFKTN</sequence>
<dbReference type="Proteomes" id="UP000033072">
    <property type="component" value="Chromosome"/>
</dbReference>
<dbReference type="RefSeq" id="WP_048126208.1">
    <property type="nucleotide sequence ID" value="NZ_CP009515.1"/>
</dbReference>
<keyword evidence="2" id="KW-1185">Reference proteome</keyword>
<dbReference type="PATRIC" id="fig|1434111.4.peg.2239"/>